<feature type="compositionally biased region" description="Basic and acidic residues" evidence="7">
    <location>
        <begin position="189"/>
        <end position="204"/>
    </location>
</feature>
<comment type="caution">
    <text evidence="12">The sequence shown here is derived from an EMBL/GenBank/DDBJ whole genome shotgun (WGS) entry which is preliminary data.</text>
</comment>
<evidence type="ECO:0000256" key="6">
    <source>
        <dbReference type="PROSITE-ProRule" id="PRU01240"/>
    </source>
</evidence>
<evidence type="ECO:0000256" key="5">
    <source>
        <dbReference type="ARBA" id="ARBA00022825"/>
    </source>
</evidence>
<keyword evidence="2 6" id="KW-0645">Protease</keyword>
<evidence type="ECO:0000256" key="1">
    <source>
        <dbReference type="ARBA" id="ARBA00011073"/>
    </source>
</evidence>
<name>A0A8T1ZNX0_9BRAS</name>
<dbReference type="GO" id="GO:0006508">
    <property type="term" value="P:proteolysis"/>
    <property type="evidence" value="ECO:0007669"/>
    <property type="project" value="UniProtKB-KW"/>
</dbReference>
<evidence type="ECO:0000256" key="7">
    <source>
        <dbReference type="SAM" id="MobiDB-lite"/>
    </source>
</evidence>
<dbReference type="PANTHER" id="PTHR10795">
    <property type="entry name" value="PROPROTEIN CONVERTASE SUBTILISIN/KEXIN"/>
    <property type="match status" value="1"/>
</dbReference>
<evidence type="ECO:0000256" key="8">
    <source>
        <dbReference type="SAM" id="SignalP"/>
    </source>
</evidence>
<evidence type="ECO:0000259" key="9">
    <source>
        <dbReference type="Pfam" id="PF00082"/>
    </source>
</evidence>
<dbReference type="InterPro" id="IPR023828">
    <property type="entry name" value="Peptidase_S8_Ser-AS"/>
</dbReference>
<feature type="non-terminal residue" evidence="12">
    <location>
        <position position="736"/>
    </location>
</feature>
<dbReference type="InterPro" id="IPR010259">
    <property type="entry name" value="S8pro/Inhibitor_I9"/>
</dbReference>
<dbReference type="InterPro" id="IPR034197">
    <property type="entry name" value="Peptidases_S8_3"/>
</dbReference>
<dbReference type="InterPro" id="IPR041469">
    <property type="entry name" value="Subtilisin-like_FN3"/>
</dbReference>
<protein>
    <submittedName>
        <fullName evidence="12">Peptidase S8/S53 domain</fullName>
    </submittedName>
</protein>
<comment type="similarity">
    <text evidence="1 6">Belongs to the peptidase S8 family.</text>
</comment>
<feature type="signal peptide" evidence="8">
    <location>
        <begin position="1"/>
        <end position="18"/>
    </location>
</feature>
<dbReference type="CDD" id="cd02120">
    <property type="entry name" value="PA_subtilisin_like"/>
    <property type="match status" value="1"/>
</dbReference>
<dbReference type="Pfam" id="PF05922">
    <property type="entry name" value="Inhibitor_I9"/>
    <property type="match status" value="1"/>
</dbReference>
<dbReference type="InterPro" id="IPR045051">
    <property type="entry name" value="SBT"/>
</dbReference>
<feature type="active site" description="Charge relay system" evidence="6">
    <location>
        <position position="203"/>
    </location>
</feature>
<dbReference type="PROSITE" id="PS00138">
    <property type="entry name" value="SUBTILASE_SER"/>
    <property type="match status" value="1"/>
</dbReference>
<evidence type="ECO:0000259" key="11">
    <source>
        <dbReference type="Pfam" id="PF17766"/>
    </source>
</evidence>
<dbReference type="EMBL" id="JAEFBK010000010">
    <property type="protein sequence ID" value="KAG7560285.1"/>
    <property type="molecule type" value="Genomic_DNA"/>
</dbReference>
<evidence type="ECO:0000256" key="4">
    <source>
        <dbReference type="ARBA" id="ARBA00022801"/>
    </source>
</evidence>
<organism evidence="12 13">
    <name type="scientific">Arabidopsis thaliana x Arabidopsis arenosa</name>
    <dbReference type="NCBI Taxonomy" id="1240361"/>
    <lineage>
        <taxon>Eukaryota</taxon>
        <taxon>Viridiplantae</taxon>
        <taxon>Streptophyta</taxon>
        <taxon>Embryophyta</taxon>
        <taxon>Tracheophyta</taxon>
        <taxon>Spermatophyta</taxon>
        <taxon>Magnoliopsida</taxon>
        <taxon>eudicotyledons</taxon>
        <taxon>Gunneridae</taxon>
        <taxon>Pentapetalae</taxon>
        <taxon>rosids</taxon>
        <taxon>malvids</taxon>
        <taxon>Brassicales</taxon>
        <taxon>Brassicaceae</taxon>
        <taxon>Camelineae</taxon>
        <taxon>Arabidopsis</taxon>
    </lineage>
</organism>
<evidence type="ECO:0000259" key="10">
    <source>
        <dbReference type="Pfam" id="PF05922"/>
    </source>
</evidence>
<dbReference type="GO" id="GO:0004252">
    <property type="term" value="F:serine-type endopeptidase activity"/>
    <property type="evidence" value="ECO:0007669"/>
    <property type="project" value="UniProtKB-UniRule"/>
</dbReference>
<keyword evidence="3 8" id="KW-0732">Signal</keyword>
<feature type="domain" description="Peptidase S8/S53" evidence="9">
    <location>
        <begin position="123"/>
        <end position="556"/>
    </location>
</feature>
<keyword evidence="5 6" id="KW-0720">Serine protease</keyword>
<dbReference type="Pfam" id="PF00082">
    <property type="entry name" value="Peptidase_S8"/>
    <property type="match status" value="1"/>
</dbReference>
<evidence type="ECO:0000313" key="13">
    <source>
        <dbReference type="Proteomes" id="UP000694240"/>
    </source>
</evidence>
<dbReference type="Pfam" id="PF17766">
    <property type="entry name" value="fn3_6"/>
    <property type="match status" value="1"/>
</dbReference>
<keyword evidence="13" id="KW-1185">Reference proteome</keyword>
<evidence type="ECO:0000256" key="2">
    <source>
        <dbReference type="ARBA" id="ARBA00022670"/>
    </source>
</evidence>
<dbReference type="FunFam" id="3.40.50.200:FF:000006">
    <property type="entry name" value="Subtilisin-like protease SBT1.5"/>
    <property type="match status" value="1"/>
</dbReference>
<evidence type="ECO:0000313" key="12">
    <source>
        <dbReference type="EMBL" id="KAG7560285.1"/>
    </source>
</evidence>
<dbReference type="Proteomes" id="UP000694240">
    <property type="component" value="Chromosome 10"/>
</dbReference>
<reference evidence="12 13" key="1">
    <citation type="submission" date="2020-12" db="EMBL/GenBank/DDBJ databases">
        <title>Concerted genomic and epigenomic changes stabilize Arabidopsis allopolyploids.</title>
        <authorList>
            <person name="Chen Z."/>
        </authorList>
    </citation>
    <scope>NUCLEOTIDE SEQUENCE [LARGE SCALE GENOMIC DNA]</scope>
    <source>
        <strain evidence="12">Allo738</strain>
        <tissue evidence="12">Leaf</tissue>
    </source>
</reference>
<feature type="active site" description="Charge relay system" evidence="6">
    <location>
        <position position="130"/>
    </location>
</feature>
<keyword evidence="4 6" id="KW-0378">Hydrolase</keyword>
<feature type="active site" description="Charge relay system" evidence="6">
    <location>
        <position position="516"/>
    </location>
</feature>
<dbReference type="PROSITE" id="PS51892">
    <property type="entry name" value="SUBTILASE"/>
    <property type="match status" value="1"/>
</dbReference>
<sequence length="736" mass="79734">MFLSFFFFLLVLSPINHAKRMTFIVHMAEEMPSSFKDKSQWYEASVRSISNSAEIIYTYNHSIHGFSARFTSDEVELLVLRPEVLSIAPELQYKLETTRSPFFLGLDDFATPEHFPFNGSIGDVVVGVIDSGVWPESKSFIDKGFGPPPRTWKGKCEEGKNFTALLCNRKLVGARFFVKGYEARMGPIDETKDFRSPRDKDGHGTHTSSTAVGSVVKGANFLGYASGVARGMAPQARVSVYKACWFVGCMGSDVLAAIDQAIEDNVNVLSISLGLGTLDYYNDDLAIGALAATERGIVVSAAAGNYGPSESSLLNVAPWMITVGAGTIDRDFPAMITLGNGNNFSCVSSLFKRSRGLPNKQLPLVYDQFGGDRTGKLVLVDIGSNGINEVNTLERSTDALGLIYANTGFNGRDHVARYSLLPSVFVDKRSGDKIRDYILTDSNPTAKIRFKGTIVNIKPSPIVAGFSSRGPNPVTPDILKPDLIAPGVNILAAWTGATEPGSDLRHVEFNIKSGTSMACPHVSGLVALLKAAHPGWSPAAIRSALMTTAKRNSNDGKQIIDGATGEPSTPFAIGAGHVSPVSALNPGLIYDLTADDYLQFLCASNYTTSQMKIVARRDYVCDQNKSYRISDLNYPSFAITINQSRGGSDGAYTTYTRIVTSVGGAGTYTVKVLSDIKAVNISVEPAVLDFNRVNEKKSYSVRFTVNPSMPLRTNSFGSIEWSDGRHVVRSPVALRW</sequence>
<feature type="region of interest" description="Disordered" evidence="7">
    <location>
        <begin position="189"/>
        <end position="210"/>
    </location>
</feature>
<proteinExistence type="inferred from homology"/>
<dbReference type="InterPro" id="IPR000209">
    <property type="entry name" value="Peptidase_S8/S53_dom"/>
</dbReference>
<feature type="domain" description="Inhibitor I9" evidence="10">
    <location>
        <begin position="22"/>
        <end position="95"/>
    </location>
</feature>
<dbReference type="CDD" id="cd04852">
    <property type="entry name" value="Peptidases_S8_3"/>
    <property type="match status" value="1"/>
</dbReference>
<dbReference type="AlphaFoldDB" id="A0A8T1ZNX0"/>
<feature type="chain" id="PRO_5035926227" evidence="8">
    <location>
        <begin position="19"/>
        <end position="736"/>
    </location>
</feature>
<accession>A0A8T1ZNX0</accession>
<gene>
    <name evidence="12" type="ORF">ISN45_Aa05g018280</name>
</gene>
<evidence type="ECO:0000256" key="3">
    <source>
        <dbReference type="ARBA" id="ARBA00022729"/>
    </source>
</evidence>
<feature type="domain" description="Subtilisin-like protease fibronectin type-III" evidence="11">
    <location>
        <begin position="631"/>
        <end position="733"/>
    </location>
</feature>